<evidence type="ECO:0000313" key="2">
    <source>
        <dbReference type="EMBL" id="KAF2656493.1"/>
    </source>
</evidence>
<evidence type="ECO:0000256" key="1">
    <source>
        <dbReference type="SAM" id="MobiDB-lite"/>
    </source>
</evidence>
<gene>
    <name evidence="2" type="ORF">K491DRAFT_371431</name>
</gene>
<reference evidence="2" key="1">
    <citation type="journal article" date="2020" name="Stud. Mycol.">
        <title>101 Dothideomycetes genomes: a test case for predicting lifestyles and emergence of pathogens.</title>
        <authorList>
            <person name="Haridas S."/>
            <person name="Albert R."/>
            <person name="Binder M."/>
            <person name="Bloem J."/>
            <person name="Labutti K."/>
            <person name="Salamov A."/>
            <person name="Andreopoulos B."/>
            <person name="Baker S."/>
            <person name="Barry K."/>
            <person name="Bills G."/>
            <person name="Bluhm B."/>
            <person name="Cannon C."/>
            <person name="Castanera R."/>
            <person name="Culley D."/>
            <person name="Daum C."/>
            <person name="Ezra D."/>
            <person name="Gonzalez J."/>
            <person name="Henrissat B."/>
            <person name="Kuo A."/>
            <person name="Liang C."/>
            <person name="Lipzen A."/>
            <person name="Lutzoni F."/>
            <person name="Magnuson J."/>
            <person name="Mondo S."/>
            <person name="Nolan M."/>
            <person name="Ohm R."/>
            <person name="Pangilinan J."/>
            <person name="Park H.-J."/>
            <person name="Ramirez L."/>
            <person name="Alfaro M."/>
            <person name="Sun H."/>
            <person name="Tritt A."/>
            <person name="Yoshinaga Y."/>
            <person name="Zwiers L.-H."/>
            <person name="Turgeon B."/>
            <person name="Goodwin S."/>
            <person name="Spatafora J."/>
            <person name="Crous P."/>
            <person name="Grigoriev I."/>
        </authorList>
    </citation>
    <scope>NUCLEOTIDE SEQUENCE</scope>
    <source>
        <strain evidence="2">CBS 122681</strain>
    </source>
</reference>
<accession>A0A6A6TC80</accession>
<dbReference type="EMBL" id="MU004335">
    <property type="protein sequence ID" value="KAF2656493.1"/>
    <property type="molecule type" value="Genomic_DNA"/>
</dbReference>
<dbReference type="Proteomes" id="UP000799324">
    <property type="component" value="Unassembled WGS sequence"/>
</dbReference>
<dbReference type="OrthoDB" id="10676387at2759"/>
<proteinExistence type="predicted"/>
<feature type="region of interest" description="Disordered" evidence="1">
    <location>
        <begin position="39"/>
        <end position="62"/>
    </location>
</feature>
<evidence type="ECO:0000313" key="3">
    <source>
        <dbReference type="Proteomes" id="UP000799324"/>
    </source>
</evidence>
<keyword evidence="3" id="KW-1185">Reference proteome</keyword>
<sequence>MESWTRSPQAGGSARARDRLIHAPRAALLAAAASYSNDSLSSLPAQPSATGDPSPHHYYHAHTPTTTTVTCCEPAALPAQPAPPGQSLPPRALARLPQRVGNPPSALPIAAHGSTTARITSLAHRARCLRPCLTSVIGPRPLKLQTTLWRSSARNPPCRRTLHFCLYRPQTSPRLLSAARPPRYRPISHTLVSRHWERESRLTGQAATARGGAHTAATLVDHQAPDISVSPAAAPRKASLWNRLAHRANELSASSPSTVAGKTGFSLFVQASQHLVASSRLRLFEQQRWRPPRSATR</sequence>
<organism evidence="2 3">
    <name type="scientific">Lophiostoma macrostomum CBS 122681</name>
    <dbReference type="NCBI Taxonomy" id="1314788"/>
    <lineage>
        <taxon>Eukaryota</taxon>
        <taxon>Fungi</taxon>
        <taxon>Dikarya</taxon>
        <taxon>Ascomycota</taxon>
        <taxon>Pezizomycotina</taxon>
        <taxon>Dothideomycetes</taxon>
        <taxon>Pleosporomycetidae</taxon>
        <taxon>Pleosporales</taxon>
        <taxon>Lophiostomataceae</taxon>
        <taxon>Lophiostoma</taxon>
    </lineage>
</organism>
<dbReference type="AlphaFoldDB" id="A0A6A6TC80"/>
<name>A0A6A6TC80_9PLEO</name>
<protein>
    <submittedName>
        <fullName evidence="2">Uncharacterized protein</fullName>
    </submittedName>
</protein>